<dbReference type="InterPro" id="IPR002885">
    <property type="entry name" value="PPR_rpt"/>
</dbReference>
<feature type="repeat" description="PPR" evidence="3">
    <location>
        <begin position="126"/>
        <end position="161"/>
    </location>
</feature>
<evidence type="ECO:0000256" key="1">
    <source>
        <dbReference type="ARBA" id="ARBA00007626"/>
    </source>
</evidence>
<dbReference type="Gene3D" id="1.25.40.10">
    <property type="entry name" value="Tetratricopeptide repeat domain"/>
    <property type="match status" value="2"/>
</dbReference>
<proteinExistence type="inferred from homology"/>
<dbReference type="InterPro" id="IPR011990">
    <property type="entry name" value="TPR-like_helical_dom_sf"/>
</dbReference>
<feature type="repeat" description="PPR" evidence="3">
    <location>
        <begin position="91"/>
        <end position="125"/>
    </location>
</feature>
<comment type="caution">
    <text evidence="4">The sequence shown here is derived from an EMBL/GenBank/DDBJ whole genome shotgun (WGS) entry which is preliminary data.</text>
</comment>
<evidence type="ECO:0000256" key="2">
    <source>
        <dbReference type="ARBA" id="ARBA00022737"/>
    </source>
</evidence>
<sequence>MNLDSNSFKMLLNCVVKSGDNDAVHLVAENMMRALCRAERLEEALKMLDNAGTEESPLDHYVYGSLVHALLRKGRFEQALAKEKQIGSALAIVTYSTTIRGYMDRGKVANAWNIFRPTKMNGLKPDFKTYSTFITCLCKVGRSDEDDMPLLTEMRNSGIIPSTINFPDCFLGSE</sequence>
<keyword evidence="2" id="KW-0677">Repeat</keyword>
<gene>
    <name evidence="4" type="ORF">V6N12_057610</name>
</gene>
<evidence type="ECO:0000256" key="3">
    <source>
        <dbReference type="PROSITE-ProRule" id="PRU00708"/>
    </source>
</evidence>
<dbReference type="PANTHER" id="PTHR47938">
    <property type="entry name" value="RESPIRATORY COMPLEX I CHAPERONE (CIA84), PUTATIVE (AFU_ORTHOLOGUE AFUA_2G06020)-RELATED"/>
    <property type="match status" value="1"/>
</dbReference>
<evidence type="ECO:0008006" key="6">
    <source>
        <dbReference type="Google" id="ProtNLM"/>
    </source>
</evidence>
<dbReference type="SUPFAM" id="SSF48452">
    <property type="entry name" value="TPR-like"/>
    <property type="match status" value="1"/>
</dbReference>
<evidence type="ECO:0000313" key="5">
    <source>
        <dbReference type="Proteomes" id="UP001472677"/>
    </source>
</evidence>
<dbReference type="Pfam" id="PF13041">
    <property type="entry name" value="PPR_2"/>
    <property type="match status" value="1"/>
</dbReference>
<reference evidence="4 5" key="1">
    <citation type="journal article" date="2024" name="G3 (Bethesda)">
        <title>Genome assembly of Hibiscus sabdariffa L. provides insights into metabolisms of medicinal natural products.</title>
        <authorList>
            <person name="Kim T."/>
        </authorList>
    </citation>
    <scope>NUCLEOTIDE SEQUENCE [LARGE SCALE GENOMIC DNA]</scope>
    <source>
        <strain evidence="4">TK-2024</strain>
        <tissue evidence="4">Old leaves</tissue>
    </source>
</reference>
<dbReference type="PROSITE" id="PS51375">
    <property type="entry name" value="PPR"/>
    <property type="match status" value="2"/>
</dbReference>
<keyword evidence="5" id="KW-1185">Reference proteome</keyword>
<dbReference type="PANTHER" id="PTHR47938:SF35">
    <property type="entry name" value="PENTATRICOPEPTIDE REPEAT-CONTAINING PROTEIN 4, MITOCHONDRIAL-RELATED"/>
    <property type="match status" value="1"/>
</dbReference>
<comment type="similarity">
    <text evidence="1">Belongs to the PPR family. P subfamily.</text>
</comment>
<dbReference type="EMBL" id="JBBPBM010000066">
    <property type="protein sequence ID" value="KAK8514714.1"/>
    <property type="molecule type" value="Genomic_DNA"/>
</dbReference>
<organism evidence="4 5">
    <name type="scientific">Hibiscus sabdariffa</name>
    <name type="common">roselle</name>
    <dbReference type="NCBI Taxonomy" id="183260"/>
    <lineage>
        <taxon>Eukaryota</taxon>
        <taxon>Viridiplantae</taxon>
        <taxon>Streptophyta</taxon>
        <taxon>Embryophyta</taxon>
        <taxon>Tracheophyta</taxon>
        <taxon>Spermatophyta</taxon>
        <taxon>Magnoliopsida</taxon>
        <taxon>eudicotyledons</taxon>
        <taxon>Gunneridae</taxon>
        <taxon>Pentapetalae</taxon>
        <taxon>rosids</taxon>
        <taxon>malvids</taxon>
        <taxon>Malvales</taxon>
        <taxon>Malvaceae</taxon>
        <taxon>Malvoideae</taxon>
        <taxon>Hibiscus</taxon>
    </lineage>
</organism>
<protein>
    <recommendedName>
        <fullName evidence="6">Pentatricopeptide repeat-containing protein</fullName>
    </recommendedName>
</protein>
<evidence type="ECO:0000313" key="4">
    <source>
        <dbReference type="EMBL" id="KAK8514714.1"/>
    </source>
</evidence>
<dbReference type="Pfam" id="PF01535">
    <property type="entry name" value="PPR"/>
    <property type="match status" value="2"/>
</dbReference>
<accession>A0ABR2C5P6</accession>
<name>A0ABR2C5P6_9ROSI</name>
<dbReference type="Proteomes" id="UP001472677">
    <property type="component" value="Unassembled WGS sequence"/>
</dbReference>